<reference evidence="2 3" key="1">
    <citation type="submission" date="2016-10" db="EMBL/GenBank/DDBJ databases">
        <authorList>
            <person name="de Groot N.N."/>
        </authorList>
    </citation>
    <scope>NUCLEOTIDE SEQUENCE [LARGE SCALE GENOMIC DNA]</scope>
    <source>
        <strain evidence="2 3">DSM 2698</strain>
    </source>
</reference>
<dbReference type="EMBL" id="FMVW01000001">
    <property type="protein sequence ID" value="SCZ21662.1"/>
    <property type="molecule type" value="Genomic_DNA"/>
</dbReference>
<sequence>MSWREHRRRAGLMLLATAIFVGAAQNAARAKDARLADLGEKAAEALEKGDTVAALDLLDEASDIVWREGPLAFRKALAVRSAEGFGDYVPRPDNRYRPGETMLVYAEPVAFTYEPQDGQHLVAMDVDLTISNLTGQVIAEGRKVFSVKTKVKAPKRDFNVVLSCPVPELRPGNYRAEFTFHDTQNAKSAGFSIPLQITETDQEAPQ</sequence>
<organism evidence="2 3">
    <name type="scientific">Afifella marina DSM 2698</name>
    <dbReference type="NCBI Taxonomy" id="1120955"/>
    <lineage>
        <taxon>Bacteria</taxon>
        <taxon>Pseudomonadati</taxon>
        <taxon>Pseudomonadota</taxon>
        <taxon>Alphaproteobacteria</taxon>
        <taxon>Hyphomicrobiales</taxon>
        <taxon>Afifellaceae</taxon>
        <taxon>Afifella</taxon>
    </lineage>
</organism>
<dbReference type="Proteomes" id="UP000199347">
    <property type="component" value="Unassembled WGS sequence"/>
</dbReference>
<protein>
    <submittedName>
        <fullName evidence="2">Uncharacterized protein</fullName>
    </submittedName>
</protein>
<feature type="chain" id="PRO_5011660291" evidence="1">
    <location>
        <begin position="24"/>
        <end position="206"/>
    </location>
</feature>
<gene>
    <name evidence="2" type="ORF">SAMN03080610_00297</name>
</gene>
<evidence type="ECO:0000313" key="3">
    <source>
        <dbReference type="Proteomes" id="UP000199347"/>
    </source>
</evidence>
<keyword evidence="3" id="KW-1185">Reference proteome</keyword>
<keyword evidence="1" id="KW-0732">Signal</keyword>
<evidence type="ECO:0000313" key="2">
    <source>
        <dbReference type="EMBL" id="SCZ21662.1"/>
    </source>
</evidence>
<feature type="signal peptide" evidence="1">
    <location>
        <begin position="1"/>
        <end position="23"/>
    </location>
</feature>
<dbReference type="AlphaFoldDB" id="A0A1G5M8Z1"/>
<name>A0A1G5M8Z1_AFIMA</name>
<accession>A0A1G5M8Z1</accession>
<dbReference type="STRING" id="1120955.SAMN03080610_00297"/>
<proteinExistence type="predicted"/>
<evidence type="ECO:0000256" key="1">
    <source>
        <dbReference type="SAM" id="SignalP"/>
    </source>
</evidence>